<keyword evidence="1" id="KW-0812">Transmembrane</keyword>
<organism evidence="2 3">
    <name type="scientific">Nonomuraea longicatena</name>
    <dbReference type="NCBI Taxonomy" id="83682"/>
    <lineage>
        <taxon>Bacteria</taxon>
        <taxon>Bacillati</taxon>
        <taxon>Actinomycetota</taxon>
        <taxon>Actinomycetes</taxon>
        <taxon>Streptosporangiales</taxon>
        <taxon>Streptosporangiaceae</taxon>
        <taxon>Nonomuraea</taxon>
    </lineage>
</organism>
<keyword evidence="1" id="KW-0472">Membrane</keyword>
<dbReference type="Proteomes" id="UP001501578">
    <property type="component" value="Unassembled WGS sequence"/>
</dbReference>
<name>A0ABN1PWB8_9ACTN</name>
<evidence type="ECO:0000313" key="3">
    <source>
        <dbReference type="Proteomes" id="UP001501578"/>
    </source>
</evidence>
<keyword evidence="3" id="KW-1185">Reference proteome</keyword>
<comment type="caution">
    <text evidence="2">The sequence shown here is derived from an EMBL/GenBank/DDBJ whole genome shotgun (WGS) entry which is preliminary data.</text>
</comment>
<proteinExistence type="predicted"/>
<evidence type="ECO:0000256" key="1">
    <source>
        <dbReference type="SAM" id="Phobius"/>
    </source>
</evidence>
<gene>
    <name evidence="2" type="ORF">GCM10009560_41300</name>
</gene>
<protein>
    <submittedName>
        <fullName evidence="2">Uncharacterized protein</fullName>
    </submittedName>
</protein>
<reference evidence="2 3" key="1">
    <citation type="journal article" date="2019" name="Int. J. Syst. Evol. Microbiol.">
        <title>The Global Catalogue of Microorganisms (GCM) 10K type strain sequencing project: providing services to taxonomists for standard genome sequencing and annotation.</title>
        <authorList>
            <consortium name="The Broad Institute Genomics Platform"/>
            <consortium name="The Broad Institute Genome Sequencing Center for Infectious Disease"/>
            <person name="Wu L."/>
            <person name="Ma J."/>
        </authorList>
    </citation>
    <scope>NUCLEOTIDE SEQUENCE [LARGE SCALE GENOMIC DNA]</scope>
    <source>
        <strain evidence="2 3">JCM 11136</strain>
    </source>
</reference>
<dbReference type="EMBL" id="BAAAHQ010000021">
    <property type="protein sequence ID" value="GAA0934284.1"/>
    <property type="molecule type" value="Genomic_DNA"/>
</dbReference>
<accession>A0ABN1PWB8</accession>
<sequence length="165" mass="17016">MWLGATSVAVVAGVFGGIVQSLLPPAVRLALLGLAAGAVLLREAGLITLPVPENKRLVPEHVLQRGRVFGGIQFGFEMGTGMRTYSPSSLPHLVLLAILLVVPFSGALAAAGGFAAARWIMAAASIAHSDDGSWSELWSSHRRILAIVTTVATIASLAIGVWAAG</sequence>
<feature type="transmembrane region" description="Helical" evidence="1">
    <location>
        <begin position="144"/>
        <end position="164"/>
    </location>
</feature>
<evidence type="ECO:0000313" key="2">
    <source>
        <dbReference type="EMBL" id="GAA0934284.1"/>
    </source>
</evidence>
<feature type="transmembrane region" description="Helical" evidence="1">
    <location>
        <begin position="93"/>
        <end position="124"/>
    </location>
</feature>
<keyword evidence="1" id="KW-1133">Transmembrane helix</keyword>